<dbReference type="EMBL" id="CP110425">
    <property type="protein sequence ID" value="WAQ84910.1"/>
    <property type="molecule type" value="Genomic_DNA"/>
</dbReference>
<dbReference type="RefSeq" id="XP_053020465.1">
    <property type="nucleotide sequence ID" value="XM_053169249.1"/>
</dbReference>
<dbReference type="Proteomes" id="UP001164743">
    <property type="component" value="Chromosome 5A"/>
</dbReference>
<feature type="compositionally biased region" description="Polar residues" evidence="1">
    <location>
        <begin position="41"/>
        <end position="59"/>
    </location>
</feature>
<name>A0ABY7CIK1_9BASI</name>
<proteinExistence type="predicted"/>
<accession>A0ABY7CIK1</accession>
<reference evidence="2" key="1">
    <citation type="submission" date="2022-10" db="EMBL/GenBank/DDBJ databases">
        <title>Puccinia triticina Genome sequencing and assembly.</title>
        <authorList>
            <person name="Li C."/>
        </authorList>
    </citation>
    <scope>NUCLEOTIDE SEQUENCE</scope>
    <source>
        <strain evidence="2">Pt15</strain>
    </source>
</reference>
<sequence length="71" mass="7861">MQFGWCMHAPGILRSPQAGPSVPVRSSIFHKFSLEPRRISSAATSTTPHQINIRSTPVPSSERIAKQKIHL</sequence>
<evidence type="ECO:0000313" key="3">
    <source>
        <dbReference type="Proteomes" id="UP001164743"/>
    </source>
</evidence>
<evidence type="ECO:0000313" key="2">
    <source>
        <dbReference type="EMBL" id="WAQ84910.1"/>
    </source>
</evidence>
<organism evidence="2 3">
    <name type="scientific">Puccinia triticina</name>
    <dbReference type="NCBI Taxonomy" id="208348"/>
    <lineage>
        <taxon>Eukaryota</taxon>
        <taxon>Fungi</taxon>
        <taxon>Dikarya</taxon>
        <taxon>Basidiomycota</taxon>
        <taxon>Pucciniomycotina</taxon>
        <taxon>Pucciniomycetes</taxon>
        <taxon>Pucciniales</taxon>
        <taxon>Pucciniaceae</taxon>
        <taxon>Puccinia</taxon>
    </lineage>
</organism>
<evidence type="ECO:0000256" key="1">
    <source>
        <dbReference type="SAM" id="MobiDB-lite"/>
    </source>
</evidence>
<keyword evidence="3" id="KW-1185">Reference proteome</keyword>
<feature type="region of interest" description="Disordered" evidence="1">
    <location>
        <begin position="40"/>
        <end position="71"/>
    </location>
</feature>
<protein>
    <submittedName>
        <fullName evidence="2">Uncharacterized protein</fullName>
    </submittedName>
</protein>
<gene>
    <name evidence="2" type="ORF">PtA15_5A483</name>
</gene>
<dbReference type="GeneID" id="77810144"/>